<sequence length="104" mass="11671">MAQGGVAEFELELKPRSPRARLPNKLKWEPSGRTLVCVRAHIHTHTPLPTFFESPREGGGNVPSVGEPCTFNYLWFDAAERPTPSDHNCTRYCAAVAYCSQILW</sequence>
<reference evidence="1" key="1">
    <citation type="submission" date="2017-07" db="EMBL/GenBank/DDBJ databases">
        <authorList>
            <person name="Mikheyev A."/>
            <person name="Grau M."/>
        </authorList>
    </citation>
    <scope>NUCLEOTIDE SEQUENCE</scope>
    <source>
        <tissue evidence="1">Venom_gland</tissue>
    </source>
</reference>
<dbReference type="AlphaFoldDB" id="A0A2D4MHS1"/>
<protein>
    <submittedName>
        <fullName evidence="1">Uncharacterized protein</fullName>
    </submittedName>
</protein>
<evidence type="ECO:0000313" key="1">
    <source>
        <dbReference type="EMBL" id="LAB32925.1"/>
    </source>
</evidence>
<organism evidence="1">
    <name type="scientific">Micrurus spixii</name>
    <name type="common">Amazon coral snake</name>
    <dbReference type="NCBI Taxonomy" id="129469"/>
    <lineage>
        <taxon>Eukaryota</taxon>
        <taxon>Metazoa</taxon>
        <taxon>Chordata</taxon>
        <taxon>Craniata</taxon>
        <taxon>Vertebrata</taxon>
        <taxon>Euteleostomi</taxon>
        <taxon>Lepidosauria</taxon>
        <taxon>Squamata</taxon>
        <taxon>Bifurcata</taxon>
        <taxon>Unidentata</taxon>
        <taxon>Episquamata</taxon>
        <taxon>Toxicofera</taxon>
        <taxon>Serpentes</taxon>
        <taxon>Colubroidea</taxon>
        <taxon>Elapidae</taxon>
        <taxon>Elapinae</taxon>
        <taxon>Micrurus</taxon>
    </lineage>
</organism>
<reference evidence="1" key="2">
    <citation type="submission" date="2017-11" db="EMBL/GenBank/DDBJ databases">
        <title>Coralsnake Venomics: Analyses of Venom Gland Transcriptomes and Proteomes of Six Brazilian Taxa.</title>
        <authorList>
            <person name="Aird S.D."/>
            <person name="Jorge da Silva N."/>
            <person name="Qiu L."/>
            <person name="Villar-Briones A."/>
            <person name="Aparecida-Saddi V."/>
            <person name="Campos-Telles M.P."/>
            <person name="Grau M."/>
            <person name="Mikheyev A.S."/>
        </authorList>
    </citation>
    <scope>NUCLEOTIDE SEQUENCE</scope>
    <source>
        <tissue evidence="1">Venom_gland</tissue>
    </source>
</reference>
<accession>A0A2D4MHS1</accession>
<dbReference type="EMBL" id="IACM01095336">
    <property type="protein sequence ID" value="LAB32925.1"/>
    <property type="molecule type" value="Transcribed_RNA"/>
</dbReference>
<proteinExistence type="predicted"/>
<name>A0A2D4MHS1_9SAUR</name>